<dbReference type="eggNOG" id="COG0346">
    <property type="taxonomic scope" value="Bacteria"/>
</dbReference>
<dbReference type="SUPFAM" id="SSF54593">
    <property type="entry name" value="Glyoxalase/Bleomycin resistance protein/Dihydroxybiphenyl dioxygenase"/>
    <property type="match status" value="1"/>
</dbReference>
<dbReference type="InterPro" id="IPR029068">
    <property type="entry name" value="Glyas_Bleomycin-R_OHBP_Dase"/>
</dbReference>
<evidence type="ECO:0000259" key="1">
    <source>
        <dbReference type="PROSITE" id="PS51819"/>
    </source>
</evidence>
<dbReference type="HOGENOM" id="CLU_046006_10_4_11"/>
<evidence type="ECO:0000313" key="5">
    <source>
        <dbReference type="Proteomes" id="UP000215043"/>
    </source>
</evidence>
<dbReference type="AlphaFoldDB" id="A0A099D3F0"/>
<reference evidence="2 5" key="2">
    <citation type="submission" date="2017-08" db="EMBL/GenBank/DDBJ databases">
        <title>The complete genome sequence of moderately halophilic actinomycete Actinopolyspora erythraea YIM 90600, the producer of novel erythromycin, novel actinopolysporins A-C and tubercidin.</title>
        <authorList>
            <person name="Yin M."/>
            <person name="Tang S."/>
        </authorList>
    </citation>
    <scope>NUCLEOTIDE SEQUENCE [LARGE SCALE GENOMIC DNA]</scope>
    <source>
        <strain evidence="2 5">YIM 90600</strain>
    </source>
</reference>
<dbReference type="OrthoDB" id="197463at2"/>
<keyword evidence="4" id="KW-1185">Reference proteome</keyword>
<dbReference type="Proteomes" id="UP000215043">
    <property type="component" value="Chromosome"/>
</dbReference>
<protein>
    <recommendedName>
        <fullName evidence="1">VOC domain-containing protein</fullName>
    </recommendedName>
</protein>
<dbReference type="EMBL" id="CP022752">
    <property type="protein sequence ID" value="ASU79303.1"/>
    <property type="molecule type" value="Genomic_DNA"/>
</dbReference>
<evidence type="ECO:0000313" key="3">
    <source>
        <dbReference type="EMBL" id="KGI80713.1"/>
    </source>
</evidence>
<dbReference type="RefSeq" id="WP_043574721.1">
    <property type="nucleotide sequence ID" value="NZ_CP022752.1"/>
</dbReference>
<reference evidence="3 4" key="1">
    <citation type="journal article" date="2014" name="PLoS ONE">
        <title>Identification and Characterization of a New Erythromycin Biosynthetic Gene Cluster in Actinopolyspora erythraea YIM90600, a Novel Erythronolide-Producing Halophilic Actinomycete Isolated from Salt Field.</title>
        <authorList>
            <person name="Chen D."/>
            <person name="Feng J."/>
            <person name="Huang L."/>
            <person name="Zhang Q."/>
            <person name="Wu J."/>
            <person name="Zhu X."/>
            <person name="Duan Y."/>
            <person name="Xu Z."/>
        </authorList>
    </citation>
    <scope>NUCLEOTIDE SEQUENCE [LARGE SCALE GENOMIC DNA]</scope>
    <source>
        <strain evidence="3 4">YIM90600</strain>
    </source>
</reference>
<dbReference type="PANTHER" id="PTHR36437:SF2">
    <property type="entry name" value="GLYOXALASE_BLEOMYCIN RESISTANCE PROTEIN_DIOXYGENASE"/>
    <property type="match status" value="1"/>
</dbReference>
<gene>
    <name evidence="2" type="ORF">CDG81_14515</name>
    <name evidence="3" type="ORF">IL38_15255</name>
</gene>
<evidence type="ECO:0000313" key="2">
    <source>
        <dbReference type="EMBL" id="ASU79303.1"/>
    </source>
</evidence>
<sequence>MITNPKFVVLYVADQQTVLDFCTRKLGFEVRTDAPYGNGNRWIEVSVPGAETYLVLAKGDPQVRDLVRQRLGELSHVWFDCDDLDATFEELRGRGVRFPVEPRTAPWDPGGRTRWAQFADPEGTLYGLTERGA</sequence>
<dbReference type="PANTHER" id="PTHR36437">
    <property type="entry name" value="GLYOXALASE/BLEOMYCIN RESISTANCE PROTEIN/DIOXYGENASE"/>
    <property type="match status" value="1"/>
</dbReference>
<dbReference type="Gene3D" id="3.10.180.10">
    <property type="entry name" value="2,3-Dihydroxybiphenyl 1,2-Dioxygenase, domain 1"/>
    <property type="match status" value="1"/>
</dbReference>
<accession>A0A099D3F0</accession>
<dbReference type="Proteomes" id="UP000029737">
    <property type="component" value="Unassembled WGS sequence"/>
</dbReference>
<dbReference type="InterPro" id="IPR004360">
    <property type="entry name" value="Glyas_Fos-R_dOase_dom"/>
</dbReference>
<dbReference type="KEGG" id="aey:CDG81_14515"/>
<organism evidence="2 5">
    <name type="scientific">Actinopolyspora erythraea</name>
    <dbReference type="NCBI Taxonomy" id="414996"/>
    <lineage>
        <taxon>Bacteria</taxon>
        <taxon>Bacillati</taxon>
        <taxon>Actinomycetota</taxon>
        <taxon>Actinomycetes</taxon>
        <taxon>Actinopolysporales</taxon>
        <taxon>Actinopolysporaceae</taxon>
        <taxon>Actinopolyspora</taxon>
    </lineage>
</organism>
<feature type="domain" description="VOC" evidence="1">
    <location>
        <begin position="4"/>
        <end position="131"/>
    </location>
</feature>
<name>A0A099D3F0_9ACTN</name>
<proteinExistence type="predicted"/>
<dbReference type="Pfam" id="PF00903">
    <property type="entry name" value="Glyoxalase"/>
    <property type="match status" value="1"/>
</dbReference>
<dbReference type="InterPro" id="IPR037523">
    <property type="entry name" value="VOC_core"/>
</dbReference>
<dbReference type="PROSITE" id="PS51819">
    <property type="entry name" value="VOC"/>
    <property type="match status" value="1"/>
</dbReference>
<dbReference type="EMBL" id="JPMV01000027">
    <property type="protein sequence ID" value="KGI80713.1"/>
    <property type="molecule type" value="Genomic_DNA"/>
</dbReference>
<evidence type="ECO:0000313" key="4">
    <source>
        <dbReference type="Proteomes" id="UP000029737"/>
    </source>
</evidence>